<organism evidence="1 2">
    <name type="scientific">Bicyclus anynana</name>
    <name type="common">Squinting bush brown butterfly</name>
    <dbReference type="NCBI Taxonomy" id="110368"/>
    <lineage>
        <taxon>Eukaryota</taxon>
        <taxon>Metazoa</taxon>
        <taxon>Ecdysozoa</taxon>
        <taxon>Arthropoda</taxon>
        <taxon>Hexapoda</taxon>
        <taxon>Insecta</taxon>
        <taxon>Pterygota</taxon>
        <taxon>Neoptera</taxon>
        <taxon>Endopterygota</taxon>
        <taxon>Lepidoptera</taxon>
        <taxon>Glossata</taxon>
        <taxon>Ditrysia</taxon>
        <taxon>Papilionoidea</taxon>
        <taxon>Nymphalidae</taxon>
        <taxon>Satyrinae</taxon>
        <taxon>Satyrini</taxon>
        <taxon>Mycalesina</taxon>
        <taxon>Bicyclus</taxon>
    </lineage>
</organism>
<dbReference type="OrthoDB" id="7482593at2759"/>
<accession>A0A6J1NWU4</accession>
<dbReference type="Proteomes" id="UP001652582">
    <property type="component" value="Chromosome 2"/>
</dbReference>
<reference evidence="1 2" key="1">
    <citation type="submission" date="2025-05" db="UniProtKB">
        <authorList>
            <consortium name="RefSeq"/>
        </authorList>
    </citation>
    <scope>NUCLEOTIDE SEQUENCE [LARGE SCALE GENOMIC DNA]</scope>
</reference>
<proteinExistence type="predicted"/>
<protein>
    <submittedName>
        <fullName evidence="2 3">Uncharacterized protein LOC112055344 isoform X1</fullName>
    </submittedName>
</protein>
<dbReference type="RefSeq" id="XP_023951184.2">
    <property type="nucleotide sequence ID" value="XM_024095416.2"/>
</dbReference>
<sequence length="747" mass="85318">MDNTEVLNTRRLEQRSYRQLQQMAKSLDLPSNFKKIYLIELIVAKKLKTDYDVENIIDRVRQERLNKSKAKKNYQSAKIKFPQCHVTMHKISESNNSVSPPITVTPKRSNMEYSSEIVQKALVPINPKRNILRNMVENLDIDTTVNTKSDRVLRSYNMKSLKPNYALINNNIHELKTQCCSPERKINIITTRNFSQFNVKTKSMVKKRTKRLSDSSPFSTQQIMVMPRGVDLLRPAMPTRRQRAISGIYPLNCNENVPSQTTQQSVCLRQTDGSFTKFNALIQKCNIKLNNSNYRIKNQNVNIQEVIHTSDLSMENRYLYQKQYRNTASVLKSKDASCNTKITITHGSKKNYAPMNVQPYRNITSELRLQRKWDCQKLPNINEAFNFNTRDPRTRSKPKYVDVATETDSVPGVPAYSNSATVTSSLERLYNIKTITTQSNTEEGQKPAQTHLVYACRTCPTAALFPSTVPAGDALNVPSLMFDTNQYMYDLDTRFDDVPQLQPTSPTDTADFSTSSTLDTDSSVFFDMEDALDIISQDGDFMERFGMNTQSQCVICTWAGPTITLDCHIRKEHADSIHKQCKNEWNMTYTLGSLVQSRAWLHRVIEHDSLLYSLSAKYEPGCIKTMISFLSLVLEPTVKVATITLYNKMTGEPFSWTGQILALPAKVPYEIDDTGCFTVDITKLDLLSNNQLPIGAKVDQIKVDQLPSANLKLMNKEFVNEFQNKIVDDESSLNDIHVIVFIRIYDI</sequence>
<evidence type="ECO:0000313" key="1">
    <source>
        <dbReference type="Proteomes" id="UP001652582"/>
    </source>
</evidence>
<dbReference type="KEGG" id="bany:112055344"/>
<dbReference type="AlphaFoldDB" id="A0A6J1NWU4"/>
<dbReference type="GeneID" id="112055344"/>
<evidence type="ECO:0000313" key="2">
    <source>
        <dbReference type="RefSeq" id="XP_023951184.2"/>
    </source>
</evidence>
<dbReference type="RefSeq" id="XP_052742533.1">
    <property type="nucleotide sequence ID" value="XM_052886573.1"/>
</dbReference>
<keyword evidence="1" id="KW-1185">Reference proteome</keyword>
<evidence type="ECO:0000313" key="3">
    <source>
        <dbReference type="RefSeq" id="XP_052742533.1"/>
    </source>
</evidence>
<gene>
    <name evidence="2 3" type="primary">LOC112055344</name>
</gene>
<name>A0A6J1NWU4_BICAN</name>